<dbReference type="SUPFAM" id="SSF55729">
    <property type="entry name" value="Acyl-CoA N-acyltransferases (Nat)"/>
    <property type="match status" value="1"/>
</dbReference>
<gene>
    <name evidence="2" type="ORF">NKE59_01580</name>
</gene>
<organism evidence="2">
    <name type="scientific">Polynucleobacter sp. UK-FUSCHL-C3</name>
    <dbReference type="NCBI Taxonomy" id="2955208"/>
    <lineage>
        <taxon>Bacteria</taxon>
        <taxon>Pseudomonadati</taxon>
        <taxon>Pseudomonadota</taxon>
        <taxon>Betaproteobacteria</taxon>
        <taxon>Burkholderiales</taxon>
        <taxon>Burkholderiaceae</taxon>
        <taxon>Polynucleobacter</taxon>
    </lineage>
</organism>
<reference evidence="2" key="1">
    <citation type="submission" date="2022-06" db="EMBL/GenBank/DDBJ databases">
        <title>New Polynucleobacter species.</title>
        <authorList>
            <person name="Hahn M.W."/>
        </authorList>
    </citation>
    <scope>NUCLEOTIDE SEQUENCE</scope>
    <source>
        <strain evidence="2">UK-FUSCHL-C3</strain>
    </source>
</reference>
<dbReference type="GO" id="GO:0016747">
    <property type="term" value="F:acyltransferase activity, transferring groups other than amino-acyl groups"/>
    <property type="evidence" value="ECO:0007669"/>
    <property type="project" value="InterPro"/>
</dbReference>
<dbReference type="AlphaFoldDB" id="A0AAU8A482"/>
<dbReference type="PANTHER" id="PTHR43415:SF3">
    <property type="entry name" value="GNAT-FAMILY ACETYLTRANSFERASE"/>
    <property type="match status" value="1"/>
</dbReference>
<dbReference type="EMBL" id="CP099959">
    <property type="protein sequence ID" value="XCC58007.1"/>
    <property type="molecule type" value="Genomic_DNA"/>
</dbReference>
<dbReference type="RefSeq" id="WP_353439152.1">
    <property type="nucleotide sequence ID" value="NZ_CP099959.1"/>
</dbReference>
<dbReference type="Gene3D" id="3.40.630.30">
    <property type="match status" value="1"/>
</dbReference>
<dbReference type="Pfam" id="PF13302">
    <property type="entry name" value="Acetyltransf_3"/>
    <property type="match status" value="1"/>
</dbReference>
<feature type="domain" description="N-acetyltransferase" evidence="1">
    <location>
        <begin position="5"/>
        <end position="168"/>
    </location>
</feature>
<dbReference type="InterPro" id="IPR016181">
    <property type="entry name" value="Acyl_CoA_acyltransferase"/>
</dbReference>
<evidence type="ECO:0000313" key="2">
    <source>
        <dbReference type="EMBL" id="XCC58007.1"/>
    </source>
</evidence>
<dbReference type="PANTHER" id="PTHR43415">
    <property type="entry name" value="SPERMIDINE N(1)-ACETYLTRANSFERASE"/>
    <property type="match status" value="1"/>
</dbReference>
<accession>A0AAU8A482</accession>
<protein>
    <submittedName>
        <fullName evidence="2">GNAT family N-acetyltransferase</fullName>
    </submittedName>
</protein>
<evidence type="ECO:0000259" key="1">
    <source>
        <dbReference type="PROSITE" id="PS51186"/>
    </source>
</evidence>
<dbReference type="PROSITE" id="PS51186">
    <property type="entry name" value="GNAT"/>
    <property type="match status" value="1"/>
</dbReference>
<dbReference type="InterPro" id="IPR000182">
    <property type="entry name" value="GNAT_dom"/>
</dbReference>
<sequence length="171" mass="19431">MIQLINLRPALDSDSDVLFEWINNRDLVVFNAPFRTISSAEHDAWFARIRTEESATFFIIEDVKTGIAIGSCQLLNIHPTHRSAELQIRIGAIDFQNLGAGSEAVGKLTDYGFKVLNLRRISLHVFATNTRAIRTYEKNGYIHEGRLRQAIRINECWVDVICMAKIRGVDD</sequence>
<name>A0AAU8A482_9BURK</name>
<proteinExistence type="predicted"/>